<accession>A9SK22</accession>
<dbReference type="Pfam" id="PF13432">
    <property type="entry name" value="TPR_16"/>
    <property type="match status" value="1"/>
</dbReference>
<gene>
    <name evidence="5" type="primary">LOC112287284</name>
    <name evidence="4" type="ORF">PHYPA_000587</name>
</gene>
<dbReference type="PANTHER" id="PTHR16193:SF0">
    <property type="entry name" value="TETRATRICOPEPTIDE REPEAT PROTEIN 27"/>
    <property type="match status" value="1"/>
</dbReference>
<dbReference type="GeneID" id="112287284"/>
<feature type="repeat" description="TPR" evidence="3">
    <location>
        <begin position="675"/>
        <end position="708"/>
    </location>
</feature>
<dbReference type="PROSITE" id="PS50005">
    <property type="entry name" value="TPR"/>
    <property type="match status" value="3"/>
</dbReference>
<evidence type="ECO:0000256" key="1">
    <source>
        <dbReference type="ARBA" id="ARBA00022737"/>
    </source>
</evidence>
<dbReference type="RefSeq" id="XP_024385935.1">
    <property type="nucleotide sequence ID" value="XM_024530167.2"/>
</dbReference>
<dbReference type="RefSeq" id="XP_024385926.1">
    <property type="nucleotide sequence ID" value="XM_024530158.2"/>
</dbReference>
<dbReference type="Gramene" id="Pp3c1_12830V3.3">
    <property type="protein sequence ID" value="Pp3c1_12830V3.3"/>
    <property type="gene ID" value="Pp3c1_12830"/>
</dbReference>
<dbReference type="EnsemblPlants" id="Pp3c1_12830V3.1">
    <property type="protein sequence ID" value="Pp3c1_12830V3.1"/>
    <property type="gene ID" value="Pp3c1_12830"/>
</dbReference>
<dbReference type="Gene3D" id="1.25.40.10">
    <property type="entry name" value="Tetratricopeptide repeat domain"/>
    <property type="match status" value="1"/>
</dbReference>
<dbReference type="HOGENOM" id="CLU_004905_1_0_1"/>
<dbReference type="EnsemblPlants" id="Pp3c1_12830V3.3">
    <property type="protein sequence ID" value="Pp3c1_12830V3.3"/>
    <property type="gene ID" value="Pp3c1_12830"/>
</dbReference>
<feature type="repeat" description="TPR" evidence="3">
    <location>
        <begin position="573"/>
        <end position="606"/>
    </location>
</feature>
<name>A9SK22_PHYPA</name>
<dbReference type="EnsemblPlants" id="Pp3c1_12830V3.2">
    <property type="protein sequence ID" value="Pp3c1_12830V3.2"/>
    <property type="gene ID" value="Pp3c1_12830"/>
</dbReference>
<dbReference type="InterPro" id="IPR019734">
    <property type="entry name" value="TPR_rpt"/>
</dbReference>
<dbReference type="STRING" id="3218.A9SK22"/>
<dbReference type="Gramene" id="Pp3c1_12830V3.1">
    <property type="protein sequence ID" value="Pp3c1_12830V3.1"/>
    <property type="gene ID" value="Pp3c1_12830"/>
</dbReference>
<evidence type="ECO:0000313" key="5">
    <source>
        <dbReference type="EnsemblPlants" id="Pp3c1_12830V3.1"/>
    </source>
</evidence>
<sequence length="919" mass="103002">MGILHLANELRLLRCTFTVSNGSLEQQEVEAHSDENGVNWAACLQHLVENIEAGEYFQALASRGVEALLWPGSAGAFKQGGSETENRAWFNSQKIRIKEFVSNQVKSSEVTEDDEEIQDLILLGAGVASLLAFVQSNLTGPQVGGSAISANTDDAVDDVDDWARQQLMIDGCDLLGKLYVPEYLILSKYLLVDIKTKSAGFATRSWWALRNSITQQRCLAERSPSLQSLLRDLSSTVLSTFGTTEVVQGQEWGHLLLPGEARILAAAAQLESGFVEHEFGHDNKARVCFERAVQTCGLELSVVGALGFRTVHQIDAKAQMVLRADSSSTVGAELDTWRRMSALDTKAKDKGSEILLAPKLVEEEVHNDVVLNKESSEGGLKVLSTIEQAVILAKCVDVQRSNPDDELRTWQMAPYIEAVYVQKQSDPMVRALCELLRVRWERLRSRTKERAYAMMEELAEEIRRGTTKTNVRMCHVFSVAFPMMPSFLKEQAELMVSYGLVGEAMRVFEELELWNNLIDCYSLLGKKAAAADLINRRLRSHPNDPRLWCSLGDVTLSDDCYRKAWEVSNQHYARAQRSLGRTSYSRKEYAKSMEHWKLALKLNPLHPDGWFALGSAAVQANDVDTAINAFTRSVQLDPENGESWNNLAALNMVRRRSKEAFSAFKEALKYKRNSWQMWENFAQVSVDISNFSQALEALNKVLELSEGKRMDLVTLTKIVEEVERLKTVAASANSTDSNLHDHGDASVSDQGRVVDIEVSQSEIHPPKNDEAPEQIMFNREMVKLFEKTGKLLNQVVQSKISGGEIWGLKARWHRANGDLMMCTEAALKQVRALQGTSWQNNQEKFESYATASLQLCQAYIETFQENGGAKDLSAAIMHLRTTLKQGQQFSVTDQYKKMEACKQEAEKMRETFLAKQQAT</sequence>
<dbReference type="SUPFAM" id="SSF48452">
    <property type="entry name" value="TPR-like"/>
    <property type="match status" value="1"/>
</dbReference>
<dbReference type="AlphaFoldDB" id="A9SK22"/>
<dbReference type="InterPro" id="IPR044244">
    <property type="entry name" value="TTC27/Emw1"/>
</dbReference>
<dbReference type="PANTHER" id="PTHR16193">
    <property type="entry name" value="TETRATRICOPEPTIDE REPEAT PROTEIN 27"/>
    <property type="match status" value="1"/>
</dbReference>
<protein>
    <submittedName>
        <fullName evidence="4 5">Uncharacterized protein</fullName>
    </submittedName>
</protein>
<dbReference type="InterPro" id="IPR011990">
    <property type="entry name" value="TPR-like_helical_dom_sf"/>
</dbReference>
<dbReference type="SMART" id="SM00028">
    <property type="entry name" value="TPR"/>
    <property type="match status" value="5"/>
</dbReference>
<reference evidence="5" key="3">
    <citation type="submission" date="2020-12" db="UniProtKB">
        <authorList>
            <consortium name="EnsemblPlants"/>
        </authorList>
    </citation>
    <scope>IDENTIFICATION</scope>
</reference>
<dbReference type="FunCoup" id="A9SK22">
    <property type="interactions" value="4276"/>
</dbReference>
<keyword evidence="6" id="KW-1185">Reference proteome</keyword>
<dbReference type="Proteomes" id="UP000006727">
    <property type="component" value="Chromosome 1"/>
</dbReference>
<evidence type="ECO:0000313" key="6">
    <source>
        <dbReference type="Proteomes" id="UP000006727"/>
    </source>
</evidence>
<evidence type="ECO:0000256" key="2">
    <source>
        <dbReference type="ARBA" id="ARBA00022803"/>
    </source>
</evidence>
<dbReference type="KEGG" id="ppp:112287284"/>
<keyword evidence="1" id="KW-0677">Repeat</keyword>
<dbReference type="Gramene" id="Pp3c1_12830V3.2">
    <property type="protein sequence ID" value="Pp3c1_12830V3.2"/>
    <property type="gene ID" value="Pp3c1_12830"/>
</dbReference>
<evidence type="ECO:0000256" key="3">
    <source>
        <dbReference type="PROSITE-ProRule" id="PRU00339"/>
    </source>
</evidence>
<keyword evidence="2 3" id="KW-0802">TPR repeat</keyword>
<feature type="repeat" description="TPR" evidence="3">
    <location>
        <begin position="607"/>
        <end position="640"/>
    </location>
</feature>
<reference evidence="4 6" key="1">
    <citation type="journal article" date="2008" name="Science">
        <title>The Physcomitrella genome reveals evolutionary insights into the conquest of land by plants.</title>
        <authorList>
            <person name="Rensing S."/>
            <person name="Lang D."/>
            <person name="Zimmer A."/>
            <person name="Terry A."/>
            <person name="Salamov A."/>
            <person name="Shapiro H."/>
            <person name="Nishiyama T."/>
            <person name="Perroud P.-F."/>
            <person name="Lindquist E."/>
            <person name="Kamisugi Y."/>
            <person name="Tanahashi T."/>
            <person name="Sakakibara K."/>
            <person name="Fujita T."/>
            <person name="Oishi K."/>
            <person name="Shin-I T."/>
            <person name="Kuroki Y."/>
            <person name="Toyoda A."/>
            <person name="Suzuki Y."/>
            <person name="Hashimoto A."/>
            <person name="Yamaguchi K."/>
            <person name="Sugano A."/>
            <person name="Kohara Y."/>
            <person name="Fujiyama A."/>
            <person name="Anterola A."/>
            <person name="Aoki S."/>
            <person name="Ashton N."/>
            <person name="Barbazuk W.B."/>
            <person name="Barker E."/>
            <person name="Bennetzen J."/>
            <person name="Bezanilla M."/>
            <person name="Blankenship R."/>
            <person name="Cho S.H."/>
            <person name="Dutcher S."/>
            <person name="Estelle M."/>
            <person name="Fawcett J.A."/>
            <person name="Gundlach H."/>
            <person name="Hanada K."/>
            <person name="Heyl A."/>
            <person name="Hicks K.A."/>
            <person name="Hugh J."/>
            <person name="Lohr M."/>
            <person name="Mayer K."/>
            <person name="Melkozernov A."/>
            <person name="Murata T."/>
            <person name="Nelson D."/>
            <person name="Pils B."/>
            <person name="Prigge M."/>
            <person name="Reiss B."/>
            <person name="Renner T."/>
            <person name="Rombauts S."/>
            <person name="Rushton P."/>
            <person name="Sanderfoot A."/>
            <person name="Schween G."/>
            <person name="Shiu S.-H."/>
            <person name="Stueber K."/>
            <person name="Theodoulou F.L."/>
            <person name="Tu H."/>
            <person name="Van de Peer Y."/>
            <person name="Verrier P.J."/>
            <person name="Waters E."/>
            <person name="Wood A."/>
            <person name="Yang L."/>
            <person name="Cove D."/>
            <person name="Cuming A."/>
            <person name="Hasebe M."/>
            <person name="Lucas S."/>
            <person name="Mishler D.B."/>
            <person name="Reski R."/>
            <person name="Grigoriev I."/>
            <person name="Quatrano R.S."/>
            <person name="Boore J.L."/>
        </authorList>
    </citation>
    <scope>NUCLEOTIDE SEQUENCE [LARGE SCALE GENOMIC DNA]</scope>
    <source>
        <strain evidence="5 6">cv. Gransden 2004</strain>
    </source>
</reference>
<dbReference type="PaxDb" id="3218-PP1S86_210V6.1"/>
<dbReference type="OrthoDB" id="1936594at2759"/>
<organism evidence="4">
    <name type="scientific">Physcomitrium patens</name>
    <name type="common">Spreading-leaved earth moss</name>
    <name type="synonym">Physcomitrella patens</name>
    <dbReference type="NCBI Taxonomy" id="3218"/>
    <lineage>
        <taxon>Eukaryota</taxon>
        <taxon>Viridiplantae</taxon>
        <taxon>Streptophyta</taxon>
        <taxon>Embryophyta</taxon>
        <taxon>Bryophyta</taxon>
        <taxon>Bryophytina</taxon>
        <taxon>Bryopsida</taxon>
        <taxon>Funariidae</taxon>
        <taxon>Funariales</taxon>
        <taxon>Funariaceae</taxon>
        <taxon>Physcomitrium</taxon>
    </lineage>
</organism>
<reference evidence="4 6" key="2">
    <citation type="journal article" date="2018" name="Plant J.">
        <title>The Physcomitrella patens chromosome-scale assembly reveals moss genome structure and evolution.</title>
        <authorList>
            <person name="Lang D."/>
            <person name="Ullrich K.K."/>
            <person name="Murat F."/>
            <person name="Fuchs J."/>
            <person name="Jenkins J."/>
            <person name="Haas F.B."/>
            <person name="Piednoel M."/>
            <person name="Gundlach H."/>
            <person name="Van Bel M."/>
            <person name="Meyberg R."/>
            <person name="Vives C."/>
            <person name="Morata J."/>
            <person name="Symeonidi A."/>
            <person name="Hiss M."/>
            <person name="Muchero W."/>
            <person name="Kamisugi Y."/>
            <person name="Saleh O."/>
            <person name="Blanc G."/>
            <person name="Decker E.L."/>
            <person name="van Gessel N."/>
            <person name="Grimwood J."/>
            <person name="Hayes R.D."/>
            <person name="Graham S.W."/>
            <person name="Gunter L.E."/>
            <person name="McDaniel S.F."/>
            <person name="Hoernstein S.N.W."/>
            <person name="Larsson A."/>
            <person name="Li F.W."/>
            <person name="Perroud P.F."/>
            <person name="Phillips J."/>
            <person name="Ranjan P."/>
            <person name="Rokshar D.S."/>
            <person name="Rothfels C.J."/>
            <person name="Schneider L."/>
            <person name="Shu S."/>
            <person name="Stevenson D.W."/>
            <person name="Thummler F."/>
            <person name="Tillich M."/>
            <person name="Villarreal Aguilar J.C."/>
            <person name="Widiez T."/>
            <person name="Wong G.K."/>
            <person name="Wymore A."/>
            <person name="Zhang Y."/>
            <person name="Zimmer A.D."/>
            <person name="Quatrano R.S."/>
            <person name="Mayer K.F.X."/>
            <person name="Goodstein D."/>
            <person name="Casacuberta J.M."/>
            <person name="Vandepoele K."/>
            <person name="Reski R."/>
            <person name="Cuming A.C."/>
            <person name="Tuskan G.A."/>
            <person name="Maumus F."/>
            <person name="Salse J."/>
            <person name="Schmutz J."/>
            <person name="Rensing S.A."/>
        </authorList>
    </citation>
    <scope>NUCLEOTIDE SEQUENCE [LARGE SCALE GENOMIC DNA]</scope>
    <source>
        <strain evidence="5 6">cv. Gransden 2004</strain>
    </source>
</reference>
<evidence type="ECO:0000313" key="4">
    <source>
        <dbReference type="EMBL" id="PNR62163.1"/>
    </source>
</evidence>
<proteinExistence type="predicted"/>
<dbReference type="eggNOG" id="KOG1128">
    <property type="taxonomic scope" value="Eukaryota"/>
</dbReference>
<dbReference type="OMA" id="NNRYARA"/>
<dbReference type="EMBL" id="ABEU02000001">
    <property type="protein sequence ID" value="PNR62163.1"/>
    <property type="molecule type" value="Genomic_DNA"/>
</dbReference>